<dbReference type="EMBL" id="JAKOGI010000399">
    <property type="protein sequence ID" value="KAJ8435634.1"/>
    <property type="molecule type" value="Genomic_DNA"/>
</dbReference>
<dbReference type="Proteomes" id="UP001153076">
    <property type="component" value="Unassembled WGS sequence"/>
</dbReference>
<dbReference type="OrthoDB" id="723791at2759"/>
<sequence length="229" mass="25705">MVEAVGLEFHSRKNQTGRSLKPDLEVEAKKRRRTSDSPNLVGSNDGEREDMSSGSKYEAHSEEEQGSDYEAESNVDENVGEGDGRPIISCERVKRRPSYSSGEGCSGGECKRQDGSSTAVRQGRAVELNRDEVSTNVGNMVQERMLEWEKKEMVSRVLGRLGKKRRFFCNNVSVIVALCDENNGDYHVGIWVKIYAFVILSGVLFPRTPYEAAWGMLHYTENIQQMEAV</sequence>
<reference evidence="2" key="1">
    <citation type="submission" date="2022-04" db="EMBL/GenBank/DDBJ databases">
        <title>Carnegiea gigantea Genome sequencing and assembly v2.</title>
        <authorList>
            <person name="Copetti D."/>
            <person name="Sanderson M.J."/>
            <person name="Burquez A."/>
            <person name="Wojciechowski M.F."/>
        </authorList>
    </citation>
    <scope>NUCLEOTIDE SEQUENCE</scope>
    <source>
        <strain evidence="2">SGP5-SGP5p</strain>
        <tissue evidence="2">Aerial part</tissue>
    </source>
</reference>
<name>A0A9Q1K2K6_9CARY</name>
<protein>
    <submittedName>
        <fullName evidence="2">Uncharacterized protein</fullName>
    </submittedName>
</protein>
<dbReference type="AlphaFoldDB" id="A0A9Q1K2K6"/>
<gene>
    <name evidence="2" type="ORF">Cgig2_000300</name>
</gene>
<evidence type="ECO:0000313" key="3">
    <source>
        <dbReference type="Proteomes" id="UP001153076"/>
    </source>
</evidence>
<feature type="compositionally biased region" description="Basic and acidic residues" evidence="1">
    <location>
        <begin position="45"/>
        <end position="63"/>
    </location>
</feature>
<feature type="region of interest" description="Disordered" evidence="1">
    <location>
        <begin position="1"/>
        <end position="122"/>
    </location>
</feature>
<comment type="caution">
    <text evidence="2">The sequence shown here is derived from an EMBL/GenBank/DDBJ whole genome shotgun (WGS) entry which is preliminary data.</text>
</comment>
<accession>A0A9Q1K2K6</accession>
<keyword evidence="3" id="KW-1185">Reference proteome</keyword>
<feature type="compositionally biased region" description="Acidic residues" evidence="1">
    <location>
        <begin position="64"/>
        <end position="80"/>
    </location>
</feature>
<proteinExistence type="predicted"/>
<evidence type="ECO:0000256" key="1">
    <source>
        <dbReference type="SAM" id="MobiDB-lite"/>
    </source>
</evidence>
<evidence type="ECO:0000313" key="2">
    <source>
        <dbReference type="EMBL" id="KAJ8435634.1"/>
    </source>
</evidence>
<organism evidence="2 3">
    <name type="scientific">Carnegiea gigantea</name>
    <dbReference type="NCBI Taxonomy" id="171969"/>
    <lineage>
        <taxon>Eukaryota</taxon>
        <taxon>Viridiplantae</taxon>
        <taxon>Streptophyta</taxon>
        <taxon>Embryophyta</taxon>
        <taxon>Tracheophyta</taxon>
        <taxon>Spermatophyta</taxon>
        <taxon>Magnoliopsida</taxon>
        <taxon>eudicotyledons</taxon>
        <taxon>Gunneridae</taxon>
        <taxon>Pentapetalae</taxon>
        <taxon>Caryophyllales</taxon>
        <taxon>Cactineae</taxon>
        <taxon>Cactaceae</taxon>
        <taxon>Cactoideae</taxon>
        <taxon>Echinocereeae</taxon>
        <taxon>Carnegiea</taxon>
    </lineage>
</organism>